<dbReference type="Pfam" id="PF13340">
    <property type="entry name" value="DUF4096"/>
    <property type="match status" value="1"/>
</dbReference>
<dbReference type="NCBIfam" id="NF033580">
    <property type="entry name" value="transpos_IS5_3"/>
    <property type="match status" value="1"/>
</dbReference>
<dbReference type="InterPro" id="IPR025161">
    <property type="entry name" value="IS402-like_dom"/>
</dbReference>
<dbReference type="Proteomes" id="UP001601442">
    <property type="component" value="Unassembled WGS sequence"/>
</dbReference>
<gene>
    <name evidence="3" type="ORF">ACFYU5_27345</name>
</gene>
<evidence type="ECO:0000259" key="2">
    <source>
        <dbReference type="Pfam" id="PF13340"/>
    </source>
</evidence>
<dbReference type="InterPro" id="IPR002559">
    <property type="entry name" value="Transposase_11"/>
</dbReference>
<protein>
    <submittedName>
        <fullName evidence="3">IS5 family transposase</fullName>
    </submittedName>
</protein>
<keyword evidence="4" id="KW-1185">Reference proteome</keyword>
<dbReference type="PANTHER" id="PTHR30007">
    <property type="entry name" value="PHP DOMAIN PROTEIN"/>
    <property type="match status" value="1"/>
</dbReference>
<dbReference type="PANTHER" id="PTHR30007:SF1">
    <property type="entry name" value="BLR1914 PROTEIN"/>
    <property type="match status" value="1"/>
</dbReference>
<reference evidence="3 4" key="1">
    <citation type="submission" date="2024-10" db="EMBL/GenBank/DDBJ databases">
        <title>The Natural Products Discovery Center: Release of the First 8490 Sequenced Strains for Exploring Actinobacteria Biosynthetic Diversity.</title>
        <authorList>
            <person name="Kalkreuter E."/>
            <person name="Kautsar S.A."/>
            <person name="Yang D."/>
            <person name="Bader C.D."/>
            <person name="Teijaro C.N."/>
            <person name="Fluegel L."/>
            <person name="Davis C.M."/>
            <person name="Simpson J.R."/>
            <person name="Lauterbach L."/>
            <person name="Steele A.D."/>
            <person name="Gui C."/>
            <person name="Meng S."/>
            <person name="Li G."/>
            <person name="Viehrig K."/>
            <person name="Ye F."/>
            <person name="Su P."/>
            <person name="Kiefer A.F."/>
            <person name="Nichols A."/>
            <person name="Cepeda A.J."/>
            <person name="Yan W."/>
            <person name="Fan B."/>
            <person name="Jiang Y."/>
            <person name="Adhikari A."/>
            <person name="Zheng C.-J."/>
            <person name="Schuster L."/>
            <person name="Cowan T.M."/>
            <person name="Smanski M.J."/>
            <person name="Chevrette M.G."/>
            <person name="De Carvalho L.P.S."/>
            <person name="Shen B."/>
        </authorList>
    </citation>
    <scope>NUCLEOTIDE SEQUENCE [LARGE SCALE GENOMIC DNA]</scope>
    <source>
        <strain evidence="3 4">NPDC004119</strain>
    </source>
</reference>
<proteinExistence type="predicted"/>
<name>A0ABW6PAF4_9NOCA</name>
<dbReference type="EMBL" id="JBIAMT010000005">
    <property type="protein sequence ID" value="MFF0500145.1"/>
    <property type="molecule type" value="Genomic_DNA"/>
</dbReference>
<dbReference type="RefSeq" id="WP_387399288.1">
    <property type="nucleotide sequence ID" value="NZ_JBIAMT010000005.1"/>
</dbReference>
<dbReference type="Pfam" id="PF01609">
    <property type="entry name" value="DDE_Tnp_1"/>
    <property type="match status" value="1"/>
</dbReference>
<evidence type="ECO:0000259" key="1">
    <source>
        <dbReference type="Pfam" id="PF01609"/>
    </source>
</evidence>
<evidence type="ECO:0000313" key="3">
    <source>
        <dbReference type="EMBL" id="MFF0500145.1"/>
    </source>
</evidence>
<sequence>MTDELSKRLVPDELWALAEPLLPGFAARPQGGGTAPTDERAVFTAVVFVLTSGCVWRMLPPSFGVSVPTAHRRFTAWTEAGLWRRLHRAVLDELGSRGLIDWSRVVIDAASVRAKKGDLTGPSPVDRGKTGSKIHVLSDRAGIPLSVGVSAANTNDVEALKPLVRAIPAVRSRRGPRRRKPAKLHADKAYDVADLRRWVRNRGIGVRIARKGIESSERLGRHRWVIERTISWLTGCHRLNIRYDRKATHFLGFLTLAAALTCYKKLAKSTT</sequence>
<feature type="domain" description="Insertion element IS402-like" evidence="2">
    <location>
        <begin position="11"/>
        <end position="87"/>
    </location>
</feature>
<accession>A0ABW6PAF4</accession>
<comment type="caution">
    <text evidence="3">The sequence shown here is derived from an EMBL/GenBank/DDBJ whole genome shotgun (WGS) entry which is preliminary data.</text>
</comment>
<evidence type="ECO:0000313" key="4">
    <source>
        <dbReference type="Proteomes" id="UP001601442"/>
    </source>
</evidence>
<organism evidence="3 4">
    <name type="scientific">Nocardia aobensis</name>
    <dbReference type="NCBI Taxonomy" id="257277"/>
    <lineage>
        <taxon>Bacteria</taxon>
        <taxon>Bacillati</taxon>
        <taxon>Actinomycetota</taxon>
        <taxon>Actinomycetes</taxon>
        <taxon>Mycobacteriales</taxon>
        <taxon>Nocardiaceae</taxon>
        <taxon>Nocardia</taxon>
    </lineage>
</organism>
<feature type="domain" description="Transposase IS4-like" evidence="1">
    <location>
        <begin position="104"/>
        <end position="261"/>
    </location>
</feature>